<feature type="region of interest" description="Disordered" evidence="1">
    <location>
        <begin position="1"/>
        <end position="35"/>
    </location>
</feature>
<comment type="caution">
    <text evidence="2">The sequence shown here is derived from an EMBL/GenBank/DDBJ whole genome shotgun (WGS) entry which is preliminary data.</text>
</comment>
<evidence type="ECO:0000256" key="1">
    <source>
        <dbReference type="SAM" id="MobiDB-lite"/>
    </source>
</evidence>
<name>A0ABD3VAA6_SINWO</name>
<evidence type="ECO:0000313" key="2">
    <source>
        <dbReference type="EMBL" id="KAL3858512.1"/>
    </source>
</evidence>
<evidence type="ECO:0000313" key="3">
    <source>
        <dbReference type="Proteomes" id="UP001634394"/>
    </source>
</evidence>
<proteinExistence type="predicted"/>
<keyword evidence="3" id="KW-1185">Reference proteome</keyword>
<organism evidence="2 3">
    <name type="scientific">Sinanodonta woodiana</name>
    <name type="common">Chinese pond mussel</name>
    <name type="synonym">Anodonta woodiana</name>
    <dbReference type="NCBI Taxonomy" id="1069815"/>
    <lineage>
        <taxon>Eukaryota</taxon>
        <taxon>Metazoa</taxon>
        <taxon>Spiralia</taxon>
        <taxon>Lophotrochozoa</taxon>
        <taxon>Mollusca</taxon>
        <taxon>Bivalvia</taxon>
        <taxon>Autobranchia</taxon>
        <taxon>Heteroconchia</taxon>
        <taxon>Palaeoheterodonta</taxon>
        <taxon>Unionida</taxon>
        <taxon>Unionoidea</taxon>
        <taxon>Unionidae</taxon>
        <taxon>Unioninae</taxon>
        <taxon>Sinanodonta</taxon>
    </lineage>
</organism>
<dbReference type="Proteomes" id="UP001634394">
    <property type="component" value="Unassembled WGS sequence"/>
</dbReference>
<gene>
    <name evidence="2" type="ORF">ACJMK2_013097</name>
</gene>
<dbReference type="EMBL" id="JBJQND010000013">
    <property type="protein sequence ID" value="KAL3858512.1"/>
    <property type="molecule type" value="Genomic_DNA"/>
</dbReference>
<reference evidence="2 3" key="1">
    <citation type="submission" date="2024-11" db="EMBL/GenBank/DDBJ databases">
        <title>Chromosome-level genome assembly of the freshwater bivalve Anodonta woodiana.</title>
        <authorList>
            <person name="Chen X."/>
        </authorList>
    </citation>
    <scope>NUCLEOTIDE SEQUENCE [LARGE SCALE GENOMIC DNA]</scope>
    <source>
        <strain evidence="2">MN2024</strain>
        <tissue evidence="2">Gills</tissue>
    </source>
</reference>
<protein>
    <submittedName>
        <fullName evidence="2">Uncharacterized protein</fullName>
    </submittedName>
</protein>
<sequence length="141" mass="16216">MRRKGRKDLSDELEENNDDDPSRYSNSHAGLGESWGNVQKFEPAIDTQRVTFYIGSETEIPAITENVAFYLRRLKCVDDFKKLELTTKKVNQQVQCNNEPMPQRKRTSQLCANDDLKVTASGSFYFPSYIIQVIYIHVSST</sequence>
<accession>A0ABD3VAA6</accession>
<dbReference type="AlphaFoldDB" id="A0ABD3VAA6"/>